<dbReference type="NCBIfam" id="TIGR01451">
    <property type="entry name" value="B_ant_repeat"/>
    <property type="match status" value="1"/>
</dbReference>
<feature type="domain" description="DUF11" evidence="4">
    <location>
        <begin position="994"/>
        <end position="1042"/>
    </location>
</feature>
<keyword evidence="2" id="KW-1133">Transmembrane helix</keyword>
<dbReference type="NCBIfam" id="TIGR01167">
    <property type="entry name" value="LPXTG_anchor"/>
    <property type="match status" value="1"/>
</dbReference>
<name>D1BFP0_SANKS</name>
<dbReference type="Pfam" id="PF01345">
    <property type="entry name" value="DUF11"/>
    <property type="match status" value="1"/>
</dbReference>
<dbReference type="InterPro" id="IPR047589">
    <property type="entry name" value="DUF11_rpt"/>
</dbReference>
<feature type="compositionally biased region" description="Low complexity" evidence="1">
    <location>
        <begin position="76"/>
        <end position="96"/>
    </location>
</feature>
<evidence type="ECO:0000256" key="3">
    <source>
        <dbReference type="SAM" id="SignalP"/>
    </source>
</evidence>
<evidence type="ECO:0000259" key="5">
    <source>
        <dbReference type="Pfam" id="PF19407"/>
    </source>
</evidence>
<dbReference type="InterPro" id="IPR001434">
    <property type="entry name" value="OmcB-like_DUF11"/>
</dbReference>
<evidence type="ECO:0000256" key="1">
    <source>
        <dbReference type="SAM" id="MobiDB-lite"/>
    </source>
</evidence>
<feature type="domain" description="DUF5979" evidence="5">
    <location>
        <begin position="1609"/>
        <end position="1712"/>
    </location>
</feature>
<protein>
    <submittedName>
        <fullName evidence="6">Conserved repeat protein</fullName>
    </submittedName>
</protein>
<dbReference type="KEGG" id="ske:Sked_36570"/>
<dbReference type="EMBL" id="CP001819">
    <property type="protein sequence ID" value="ACZ23543.1"/>
    <property type="molecule type" value="Genomic_DNA"/>
</dbReference>
<feature type="signal peptide" evidence="3">
    <location>
        <begin position="1"/>
        <end position="19"/>
    </location>
</feature>
<dbReference type="Proteomes" id="UP000000322">
    <property type="component" value="Chromosome"/>
</dbReference>
<dbReference type="HOGENOM" id="CLU_241291_0_0_11"/>
<feature type="domain" description="DUF5979" evidence="5">
    <location>
        <begin position="1718"/>
        <end position="1831"/>
    </location>
</feature>
<evidence type="ECO:0000256" key="2">
    <source>
        <dbReference type="SAM" id="Phobius"/>
    </source>
</evidence>
<sequence>MSLMLALVGITLPPVTAVAADEPAPVVVTTPAAPEDATTPAAGDDAAATEGSEGTEGAAPSEDLPADDDATDTEGTEGTAADGTADTTGTDEAPAPQRRDVGALAVDDSDVAITKTNDVDGPLTPGTEFVYEITAQCSGLTVDCVNATVTDVLPEGLEWTSLPTSSSTYEVDFDPATRTLVITFVAPLQEPAGEKGLGAGTAVNLEIGMRLPADTPVLDGTVISNSATIVADNALTQEDTSDLTVSVPRVVRPVATKSWAGPANIAGNKTTSTITLGVRNSSSSSTSITELSITDSTPATFEHFDLTSATLVALPAGATNAQLFVTVGGLEVPAGSLSAPGAFTLPDGVDAADVTGVRVAFDAAGAPLPYDATGGTVELGMVLRDTLRSTDEPLKPASRLNVENCAVPGAVDDVDGTPVAAEGTPACAPTRILPDTVVVGADKAYFADTNGDFVRSDLEEFAVFGKSSPVSAIVTATNLSPFEIGTLTIQDPHPGLASDRFDLLDVTTVRVELPQGATSAVLVVTYDDGSEVEKTFSADGDRPVAVDGLRVAGVTVTFTGVDADGAATIAENAAGRLKLHGTLNDLVTRENLPDGLTRNCAAVTSPAIAADATGAGAAEACADLVVEDPDPVLNGVKTVGQTSVPLGQPIPFALQAANNGNVVLVNPSIVDPATDADGVPVSGAANPFTALRLTGATVDRSPGTPAVALEVYDPDAAQWVAYAGASAELLERVTGVRARMLGELTQNRSFTLHLTTERRDDTVDGVEITNCYTPTADGYVGTAACSPNIRTEPAAAGGSINKLIDPGTLPRWVPGLAQQTAVVQLTAKNSGNMSMSMLELTDADADFFDAMDLVGFPTNGLTMPAGADRAQVDALVDGTWVTGVPRGSRTAVLPAGVTASTVTGLRITFTSTSDVNDGYTLTPCAPTADCGGTVRFTVSPRQHPRSDAAGEIPTEHANTVSARYRTLLNTVDGDPSDVPPVSATLDLVEGTSQLAVSKTPSSSIRPGETAPFRLTVTNTGQSNIADLVVKDLLPVGLELDETFVGDGGQPFKVVSTVVPDGTPPVPSPVFTTTLDGERTAGLEWDFSTGADGQPWLLAPSARLTVEIQVRLEPGVVTGQVVTNTMGATGTAPSFQCAGTSQTDGAFGEGTYCTASAGVTVVGGASFSARKWVAGTVDLGWYNTRTRTNVEVGGPQCPSRVGPDSVLYTAFPCIALVNPGDDFQYLLRLVNAGTESTTNMRVVDRFPVEGDTGVTINRQRGTQWTTRPALATEPVLSGPGVMTTRYTNASTICTADLAMGGAGSNAARCAPGDWDAPFSRDVTAASMDVVFPTPLVPGAAVDITFSMSSPVDATEVATPTVAWNSFAHAETTLRGGNPNVLPATEPIQVGVGLMFGQIEITKEIGENPYDLPLDAVSFDVQVQCTIDPVGGDVRTVRDEVYSVSVDSPLTVSGIPSGAECRVWELDAHGASGDATETDPVVVTIPADASGVASSTTVTITNDFSTTSLALVKDVVGRAGLHAQTTYPASVTCTYDGAVVTGFPQAVTISSVEQTLVDVPSGAECSVVETNPGGASKVTYGAGTDVSEPTPTVAGETATLQVVNEFRAGSLVVAKDFTGPGAEGLTYGPFVFSVVCSLDGRADAVTTEIVVEGDGAGTTLYSEPLEGLPVGAECVVSETGTGGADTTPAPVTVTIPDVVDDVEQTVVAGFTNVFSAATLDLTKLVDGDAAESEAVLGSVFTVLVTCQVEATDGTRLTLLGASAEIMGGETLRLVDADGSDVLLPNGTRCFAAETETGGATAVTIEADSYETAVVVGASDEVQEIGLTVVNTFTTPPPPVDPGTVDPTDPATPGEPGEPAEAGTDPSTDGAVPPADAEAGSGSGGLPVTGADVVWVSALALLLLGAGAVLVVRRRQTAETDGAHRG</sequence>
<organism evidence="6 7">
    <name type="scientific">Sanguibacter keddieii (strain ATCC 51767 / DSM 10542 / NCFB 3025 / ST-74)</name>
    <dbReference type="NCBI Taxonomy" id="446469"/>
    <lineage>
        <taxon>Bacteria</taxon>
        <taxon>Bacillati</taxon>
        <taxon>Actinomycetota</taxon>
        <taxon>Actinomycetes</taxon>
        <taxon>Micrococcales</taxon>
        <taxon>Sanguibacteraceae</taxon>
        <taxon>Sanguibacter</taxon>
    </lineage>
</organism>
<feature type="domain" description="DUF5979" evidence="5">
    <location>
        <begin position="1509"/>
        <end position="1604"/>
    </location>
</feature>
<feature type="transmembrane region" description="Helical" evidence="2">
    <location>
        <begin position="1890"/>
        <end position="1909"/>
    </location>
</feature>
<feature type="region of interest" description="Disordered" evidence="1">
    <location>
        <begin position="29"/>
        <end position="105"/>
    </location>
</feature>
<feature type="chain" id="PRO_5003020453" evidence="3">
    <location>
        <begin position="20"/>
        <end position="1923"/>
    </location>
</feature>
<dbReference type="Pfam" id="PF19407">
    <property type="entry name" value="DUF5979"/>
    <property type="match status" value="4"/>
</dbReference>
<dbReference type="InterPro" id="IPR046022">
    <property type="entry name" value="DUF5979"/>
</dbReference>
<reference evidence="6 7" key="1">
    <citation type="journal article" date="2009" name="Stand. Genomic Sci.">
        <title>Complete genome sequence of Sanguibacter keddieii type strain (ST-74).</title>
        <authorList>
            <person name="Ivanova N."/>
            <person name="Sikorski J."/>
            <person name="Sims D."/>
            <person name="Brettin T."/>
            <person name="Detter J.C."/>
            <person name="Han C."/>
            <person name="Lapidus A."/>
            <person name="Copeland A."/>
            <person name="Glavina Del Rio T."/>
            <person name="Nolan M."/>
            <person name="Chen F."/>
            <person name="Lucas S."/>
            <person name="Tice H."/>
            <person name="Cheng J.F."/>
            <person name="Bruce D."/>
            <person name="Goodwin L."/>
            <person name="Pitluck S."/>
            <person name="Pati A."/>
            <person name="Mavromatis K."/>
            <person name="Chen A."/>
            <person name="Palaniappan K."/>
            <person name="D'haeseleer P."/>
            <person name="Chain P."/>
            <person name="Bristow J."/>
            <person name="Eisen J.A."/>
            <person name="Markowitz V."/>
            <person name="Hugenholtz P."/>
            <person name="Goker M."/>
            <person name="Pukall R."/>
            <person name="Klenk H.P."/>
            <person name="Kyrpides N.C."/>
        </authorList>
    </citation>
    <scope>NUCLEOTIDE SEQUENCE [LARGE SCALE GENOMIC DNA]</scope>
    <source>
        <strain evidence="7">ATCC 51767 / DSM 10542 / NCFB 3025 / ST-74</strain>
    </source>
</reference>
<accession>D1BFP0</accession>
<feature type="region of interest" description="Disordered" evidence="1">
    <location>
        <begin position="1829"/>
        <end position="1880"/>
    </location>
</feature>
<evidence type="ECO:0000313" key="7">
    <source>
        <dbReference type="Proteomes" id="UP000000322"/>
    </source>
</evidence>
<dbReference type="PANTHER" id="PTHR34819:SF3">
    <property type="entry name" value="CELL SURFACE PROTEIN"/>
    <property type="match status" value="1"/>
</dbReference>
<feature type="domain" description="DUF5979" evidence="5">
    <location>
        <begin position="1398"/>
        <end position="1502"/>
    </location>
</feature>
<evidence type="ECO:0000259" key="4">
    <source>
        <dbReference type="Pfam" id="PF01345"/>
    </source>
</evidence>
<feature type="compositionally biased region" description="Acidic residues" evidence="1">
    <location>
        <begin position="64"/>
        <end position="75"/>
    </location>
</feature>
<keyword evidence="2" id="KW-0472">Membrane</keyword>
<keyword evidence="3" id="KW-0732">Signal</keyword>
<dbReference type="PANTHER" id="PTHR34819">
    <property type="entry name" value="LARGE CYSTEINE-RICH PERIPLASMIC PROTEIN OMCB"/>
    <property type="match status" value="1"/>
</dbReference>
<dbReference type="STRING" id="446469.Sked_36570"/>
<evidence type="ECO:0000313" key="6">
    <source>
        <dbReference type="EMBL" id="ACZ23543.1"/>
    </source>
</evidence>
<dbReference type="eggNOG" id="COG2373">
    <property type="taxonomic scope" value="Bacteria"/>
</dbReference>
<feature type="compositionally biased region" description="Low complexity" evidence="1">
    <location>
        <begin position="29"/>
        <end position="51"/>
    </location>
</feature>
<gene>
    <name evidence="6" type="ordered locus">Sked_36570</name>
</gene>
<keyword evidence="7" id="KW-1185">Reference proteome</keyword>
<proteinExistence type="predicted"/>
<keyword evidence="2" id="KW-0812">Transmembrane</keyword>
<dbReference type="InterPro" id="IPR051172">
    <property type="entry name" value="Chlamydia_OmcB"/>
</dbReference>
<dbReference type="Gene3D" id="2.60.40.740">
    <property type="match status" value="1"/>
</dbReference>
<feature type="compositionally biased region" description="Low complexity" evidence="1">
    <location>
        <begin position="1839"/>
        <end position="1863"/>
    </location>
</feature>